<comment type="caution">
    <text evidence="3">The sequence shown here is derived from an EMBL/GenBank/DDBJ whole genome shotgun (WGS) entry which is preliminary data.</text>
</comment>
<protein>
    <submittedName>
        <fullName evidence="3">Helix-turn-helix domain-containing protein</fullName>
    </submittedName>
</protein>
<dbReference type="EMBL" id="JBHUPD010000001">
    <property type="protein sequence ID" value="MFD2871190.1"/>
    <property type="molecule type" value="Genomic_DNA"/>
</dbReference>
<dbReference type="SUPFAM" id="SSF47413">
    <property type="entry name" value="lambda repressor-like DNA-binding domains"/>
    <property type="match status" value="1"/>
</dbReference>
<dbReference type="InterPro" id="IPR001387">
    <property type="entry name" value="Cro/C1-type_HTH"/>
</dbReference>
<evidence type="ECO:0000259" key="2">
    <source>
        <dbReference type="PROSITE" id="PS50943"/>
    </source>
</evidence>
<dbReference type="PANTHER" id="PTHR46558">
    <property type="entry name" value="TRACRIPTIONAL REGULATORY PROTEIN-RELATED-RELATED"/>
    <property type="match status" value="1"/>
</dbReference>
<dbReference type="RefSeq" id="WP_377181628.1">
    <property type="nucleotide sequence ID" value="NZ_JBHUPD010000001.1"/>
</dbReference>
<dbReference type="Pfam" id="PF13560">
    <property type="entry name" value="HTH_31"/>
    <property type="match status" value="1"/>
</dbReference>
<dbReference type="PROSITE" id="PS50943">
    <property type="entry name" value="HTH_CROC1"/>
    <property type="match status" value="1"/>
</dbReference>
<dbReference type="PANTHER" id="PTHR46558:SF4">
    <property type="entry name" value="DNA-BIDING PHAGE PROTEIN"/>
    <property type="match status" value="1"/>
</dbReference>
<evidence type="ECO:0000256" key="1">
    <source>
        <dbReference type="ARBA" id="ARBA00023125"/>
    </source>
</evidence>
<dbReference type="Gene3D" id="1.10.260.40">
    <property type="entry name" value="lambda repressor-like DNA-binding domains"/>
    <property type="match status" value="1"/>
</dbReference>
<gene>
    <name evidence="3" type="ORF">ACFS5N_01845</name>
</gene>
<keyword evidence="4" id="KW-1185">Reference proteome</keyword>
<proteinExistence type="predicted"/>
<evidence type="ECO:0000313" key="4">
    <source>
        <dbReference type="Proteomes" id="UP001597557"/>
    </source>
</evidence>
<dbReference type="SMART" id="SM00530">
    <property type="entry name" value="HTH_XRE"/>
    <property type="match status" value="1"/>
</dbReference>
<organism evidence="3 4">
    <name type="scientific">Mucilaginibacter ximonensis</name>
    <dbReference type="NCBI Taxonomy" id="538021"/>
    <lineage>
        <taxon>Bacteria</taxon>
        <taxon>Pseudomonadati</taxon>
        <taxon>Bacteroidota</taxon>
        <taxon>Sphingobacteriia</taxon>
        <taxon>Sphingobacteriales</taxon>
        <taxon>Sphingobacteriaceae</taxon>
        <taxon>Mucilaginibacter</taxon>
    </lineage>
</organism>
<dbReference type="Proteomes" id="UP001597557">
    <property type="component" value="Unassembled WGS sequence"/>
</dbReference>
<dbReference type="InterPro" id="IPR010982">
    <property type="entry name" value="Lambda_DNA-bd_dom_sf"/>
</dbReference>
<accession>A0ABW5Y833</accession>
<name>A0ABW5Y833_9SPHI</name>
<evidence type="ECO:0000313" key="3">
    <source>
        <dbReference type="EMBL" id="MFD2871190.1"/>
    </source>
</evidence>
<feature type="domain" description="HTH cro/C1-type" evidence="2">
    <location>
        <begin position="17"/>
        <end position="71"/>
    </location>
</feature>
<reference evidence="4" key="1">
    <citation type="journal article" date="2019" name="Int. J. Syst. Evol. Microbiol.">
        <title>The Global Catalogue of Microorganisms (GCM) 10K type strain sequencing project: providing services to taxonomists for standard genome sequencing and annotation.</title>
        <authorList>
            <consortium name="The Broad Institute Genomics Platform"/>
            <consortium name="The Broad Institute Genome Sequencing Center for Infectious Disease"/>
            <person name="Wu L."/>
            <person name="Ma J."/>
        </authorList>
    </citation>
    <scope>NUCLEOTIDE SEQUENCE [LARGE SCALE GENOMIC DNA]</scope>
    <source>
        <strain evidence="4">KCTC 22437</strain>
    </source>
</reference>
<keyword evidence="1" id="KW-0238">DNA-binding</keyword>
<dbReference type="CDD" id="cd00093">
    <property type="entry name" value="HTH_XRE"/>
    <property type="match status" value="1"/>
</dbReference>
<sequence>MTDTQKKKTNKTIGQNIRTLRHQRGWSQEDVANRLGISIPAFSKIETGVTDINLSRLEQIADIYEIDVVQIIALESEDVEQTPSNLIMLQKKLTDRESEIVNLQRKVILLYEELRNTKSPLQVTSY</sequence>